<dbReference type="GO" id="GO:0008380">
    <property type="term" value="P:RNA splicing"/>
    <property type="evidence" value="ECO:0007669"/>
    <property type="project" value="UniProtKB-KW"/>
</dbReference>
<keyword evidence="5" id="KW-0507">mRNA processing</keyword>
<dbReference type="InterPro" id="IPR051421">
    <property type="entry name" value="RNA_Proc_DNA_Dmg_Regulator"/>
</dbReference>
<dbReference type="InterPro" id="IPR000626">
    <property type="entry name" value="Ubiquitin-like_dom"/>
</dbReference>
<evidence type="ECO:0000256" key="1">
    <source>
        <dbReference type="ARBA" id="ARBA00004123"/>
    </source>
</evidence>
<comment type="subcellular location">
    <subcellularLocation>
        <location evidence="2">Cytoplasm</location>
    </subcellularLocation>
    <subcellularLocation>
        <location evidence="1">Nucleus</location>
    </subcellularLocation>
</comment>
<dbReference type="GO" id="GO:0005634">
    <property type="term" value="C:nucleus"/>
    <property type="evidence" value="ECO:0007669"/>
    <property type="project" value="UniProtKB-SubCell"/>
</dbReference>
<comment type="caution">
    <text evidence="11">The sequence shown here is derived from an EMBL/GenBank/DDBJ whole genome shotgun (WGS) entry which is preliminary data.</text>
</comment>
<dbReference type="SUPFAM" id="SSF54236">
    <property type="entry name" value="Ubiquitin-like"/>
    <property type="match status" value="1"/>
</dbReference>
<evidence type="ECO:0000256" key="6">
    <source>
        <dbReference type="ARBA" id="ARBA00023187"/>
    </source>
</evidence>
<sequence>MEVVESEIHQVLVKFLDGKHKFFNFNTPSIYISTLKHQIQRITSIPSHLQLLLSHNSRVLHDHQTLDFNLGFNENTQIPKALDFDFNSQLQDRNFSVSHDTALPGKSLDGSQNFPVVVHLLLRLRGGKGGFGSLLRGAATKAGQKKTNNFDACRDMSGRRLRHVNAEKKLEEWRAEAGERKLEKMAEDYINKRAKEVAKKGKNGKGDSSEKYVAKYREDSAKCMEEVERSVRESIKGLVSTKRKNTVEASESDSKRLKIWLGKKKLDDSDSEDMDEDDDDSEEEENEKSTVIDNGNHSDSSKETEGSSGSITGGKLDVDKGSSGVGSEEEDTVAEESPKSGRGLDTCANYSDEENKTEPALEILEESADLNTVEKEVPQESHSLKVGEITGQLPGVSSSEEEGASAAELSKSTDPEPSQEESVPGSVKAPDSDEPLNFDGFNSAAELEVLGLERLKLELQARGLKCGGTLQERAARLFLLKTMPLEMLPKKLFAKK</sequence>
<evidence type="ECO:0000256" key="4">
    <source>
        <dbReference type="ARBA" id="ARBA00022490"/>
    </source>
</evidence>
<name>A0ABD1QR64_9LAMI</name>
<dbReference type="InterPro" id="IPR025086">
    <property type="entry name" value="SDE2/SF3A3_SAP"/>
</dbReference>
<evidence type="ECO:0000313" key="11">
    <source>
        <dbReference type="EMBL" id="KAL2478695.1"/>
    </source>
</evidence>
<gene>
    <name evidence="11" type="ORF">Fot_47709</name>
</gene>
<comment type="similarity">
    <text evidence="3">Belongs to the SDE2 family.</text>
</comment>
<dbReference type="PANTHER" id="PTHR12786">
    <property type="entry name" value="SPLICING FACTOR SF3A-RELATED"/>
    <property type="match status" value="1"/>
</dbReference>
<evidence type="ECO:0000256" key="9">
    <source>
        <dbReference type="SAM" id="MobiDB-lite"/>
    </source>
</evidence>
<evidence type="ECO:0000256" key="2">
    <source>
        <dbReference type="ARBA" id="ARBA00004496"/>
    </source>
</evidence>
<dbReference type="InterPro" id="IPR053822">
    <property type="entry name" value="SDE2-like_dom"/>
</dbReference>
<accession>A0ABD1QR64</accession>
<evidence type="ECO:0000256" key="8">
    <source>
        <dbReference type="ARBA" id="ARBA00023306"/>
    </source>
</evidence>
<feature type="compositionally biased region" description="Acidic residues" evidence="9">
    <location>
        <begin position="269"/>
        <end position="286"/>
    </location>
</feature>
<feature type="domain" description="Ubiquitin-like" evidence="10">
    <location>
        <begin position="9"/>
        <end position="66"/>
    </location>
</feature>
<protein>
    <submittedName>
        <fullName evidence="11">Ubiquitin-like superfamily protein</fullName>
    </submittedName>
</protein>
<evidence type="ECO:0000256" key="7">
    <source>
        <dbReference type="ARBA" id="ARBA00023242"/>
    </source>
</evidence>
<keyword evidence="4" id="KW-0963">Cytoplasm</keyword>
<feature type="compositionally biased region" description="Low complexity" evidence="9">
    <location>
        <begin position="306"/>
        <end position="315"/>
    </location>
</feature>
<keyword evidence="8" id="KW-0131">Cell cycle</keyword>
<dbReference type="GO" id="GO:0005737">
    <property type="term" value="C:cytoplasm"/>
    <property type="evidence" value="ECO:0007669"/>
    <property type="project" value="UniProtKB-SubCell"/>
</dbReference>
<evidence type="ECO:0000313" key="12">
    <source>
        <dbReference type="Proteomes" id="UP001604277"/>
    </source>
</evidence>
<dbReference type="PROSITE" id="PS50053">
    <property type="entry name" value="UBIQUITIN_2"/>
    <property type="match status" value="1"/>
</dbReference>
<dbReference type="InterPro" id="IPR029071">
    <property type="entry name" value="Ubiquitin-like_domsf"/>
</dbReference>
<dbReference type="CDD" id="cd17039">
    <property type="entry name" value="Ubl_ubiquitin_like"/>
    <property type="match status" value="1"/>
</dbReference>
<keyword evidence="7" id="KW-0539">Nucleus</keyword>
<dbReference type="GO" id="GO:0006397">
    <property type="term" value="P:mRNA processing"/>
    <property type="evidence" value="ECO:0007669"/>
    <property type="project" value="UniProtKB-KW"/>
</dbReference>
<keyword evidence="12" id="KW-1185">Reference proteome</keyword>
<proteinExistence type="inferred from homology"/>
<keyword evidence="6" id="KW-0508">mRNA splicing</keyword>
<evidence type="ECO:0000256" key="3">
    <source>
        <dbReference type="ARBA" id="ARBA00008726"/>
    </source>
</evidence>
<dbReference type="PANTHER" id="PTHR12786:SF1">
    <property type="entry name" value="SPLICING REGULATOR SDE2"/>
    <property type="match status" value="1"/>
</dbReference>
<organism evidence="11 12">
    <name type="scientific">Forsythia ovata</name>
    <dbReference type="NCBI Taxonomy" id="205694"/>
    <lineage>
        <taxon>Eukaryota</taxon>
        <taxon>Viridiplantae</taxon>
        <taxon>Streptophyta</taxon>
        <taxon>Embryophyta</taxon>
        <taxon>Tracheophyta</taxon>
        <taxon>Spermatophyta</taxon>
        <taxon>Magnoliopsida</taxon>
        <taxon>eudicotyledons</taxon>
        <taxon>Gunneridae</taxon>
        <taxon>Pentapetalae</taxon>
        <taxon>asterids</taxon>
        <taxon>lamiids</taxon>
        <taxon>Lamiales</taxon>
        <taxon>Oleaceae</taxon>
        <taxon>Forsythieae</taxon>
        <taxon>Forsythia</taxon>
    </lineage>
</organism>
<dbReference type="AlphaFoldDB" id="A0ABD1QR64"/>
<evidence type="ECO:0000259" key="10">
    <source>
        <dbReference type="PROSITE" id="PS50053"/>
    </source>
</evidence>
<feature type="compositionally biased region" description="Basic and acidic residues" evidence="9">
    <location>
        <begin position="372"/>
        <end position="385"/>
    </location>
</feature>
<dbReference type="Pfam" id="PF22782">
    <property type="entry name" value="SDE2"/>
    <property type="match status" value="1"/>
</dbReference>
<reference evidence="12" key="1">
    <citation type="submission" date="2024-07" db="EMBL/GenBank/DDBJ databases">
        <title>Two chromosome-level genome assemblies of Korean endemic species Abeliophyllum distichum and Forsythia ovata (Oleaceae).</title>
        <authorList>
            <person name="Jang H."/>
        </authorList>
    </citation>
    <scope>NUCLEOTIDE SEQUENCE [LARGE SCALE GENOMIC DNA]</scope>
</reference>
<dbReference type="Proteomes" id="UP001604277">
    <property type="component" value="Unassembled WGS sequence"/>
</dbReference>
<evidence type="ECO:0000256" key="5">
    <source>
        <dbReference type="ARBA" id="ARBA00022664"/>
    </source>
</evidence>
<dbReference type="EMBL" id="JBFOLJ010000014">
    <property type="protein sequence ID" value="KAL2478695.1"/>
    <property type="molecule type" value="Genomic_DNA"/>
</dbReference>
<feature type="region of interest" description="Disordered" evidence="9">
    <location>
        <begin position="264"/>
        <end position="440"/>
    </location>
</feature>
<dbReference type="Gene3D" id="3.10.20.90">
    <property type="entry name" value="Phosphatidylinositol 3-kinase Catalytic Subunit, Chain A, domain 1"/>
    <property type="match status" value="1"/>
</dbReference>
<dbReference type="Pfam" id="PF13297">
    <property type="entry name" value="SDE2_2C"/>
    <property type="match status" value="1"/>
</dbReference>